<organism evidence="3 4">
    <name type="scientific">Haloarcula hispanica</name>
    <dbReference type="NCBI Taxonomy" id="51589"/>
    <lineage>
        <taxon>Archaea</taxon>
        <taxon>Methanobacteriati</taxon>
        <taxon>Methanobacteriota</taxon>
        <taxon>Stenosarchaea group</taxon>
        <taxon>Halobacteria</taxon>
        <taxon>Halobacteriales</taxon>
        <taxon>Haloarculaceae</taxon>
        <taxon>Haloarcula</taxon>
    </lineage>
</organism>
<keyword evidence="2" id="KW-1133">Transmembrane helix</keyword>
<evidence type="ECO:0000256" key="1">
    <source>
        <dbReference type="SAM" id="MobiDB-lite"/>
    </source>
</evidence>
<gene>
    <name evidence="3" type="ORF">ELS20_04970</name>
</gene>
<accession>A0A482TBN4</accession>
<proteinExistence type="predicted"/>
<feature type="compositionally biased region" description="Low complexity" evidence="1">
    <location>
        <begin position="295"/>
        <end position="312"/>
    </location>
</feature>
<evidence type="ECO:0000313" key="3">
    <source>
        <dbReference type="EMBL" id="RYJ09439.1"/>
    </source>
</evidence>
<evidence type="ECO:0000256" key="2">
    <source>
        <dbReference type="SAM" id="Phobius"/>
    </source>
</evidence>
<protein>
    <submittedName>
        <fullName evidence="3">Uncharacterized protein</fullName>
    </submittedName>
</protein>
<comment type="caution">
    <text evidence="3">The sequence shown here is derived from an EMBL/GenBank/DDBJ whole genome shotgun (WGS) entry which is preliminary data.</text>
</comment>
<dbReference type="EMBL" id="RZIG01000002">
    <property type="protein sequence ID" value="RYJ09439.1"/>
    <property type="molecule type" value="Genomic_DNA"/>
</dbReference>
<feature type="region of interest" description="Disordered" evidence="1">
    <location>
        <begin position="249"/>
        <end position="312"/>
    </location>
</feature>
<dbReference type="Proteomes" id="UP000293535">
    <property type="component" value="Unassembled WGS sequence"/>
</dbReference>
<keyword evidence="2" id="KW-0472">Membrane</keyword>
<dbReference type="OMA" id="WLFPEKA"/>
<name>A0A482TBN4_HALHI</name>
<keyword evidence="2" id="KW-0812">Transmembrane</keyword>
<dbReference type="AlphaFoldDB" id="A0A482TBN4"/>
<dbReference type="GeneID" id="25157269"/>
<dbReference type="Pfam" id="PF23933">
    <property type="entry name" value="DUF7269"/>
    <property type="match status" value="1"/>
</dbReference>
<evidence type="ECO:0000313" key="4">
    <source>
        <dbReference type="Proteomes" id="UP000293535"/>
    </source>
</evidence>
<sequence length="312" mass="31880">MNRRRVGLGIAVLCGLLLVAAGAVLGLTGTPEPADSGPSAAGVLVLFVCVLVASWKLFRTPDDPSVSPSPWTADDKFTEGFLETTPTDDAVSGTELAERVEAAAAQARDDGSVAESVGPVREPLRAALTEALVQGGHDPDSVKAQLAAGTWTDDPVAAAVLDESVTPPDRPFRTRLWAWLFPEKAVRKRCARAMTAVSVAADDALPTVVGQQAPRPVPVVAPAVADLQRAADGSLQRAVDGSIPEREAVGTSADGASDGAHVDGAATEGATAADRPADSESEAGGTTPVDEDGTDTTATDGADWGDVTEVQD</sequence>
<reference evidence="3 4" key="1">
    <citation type="submission" date="2018-12" db="EMBL/GenBank/DDBJ databases">
        <title>Draft genome sequence of Haloarcula hispinica strain 18.1, an halophilic archaeon isolated from Chott El Jerid of Southern Tunisia.</title>
        <authorList>
            <person name="Najjari A."/>
            <person name="Ben Dhia O."/>
            <person name="Ferjani R."/>
            <person name="Mahjoubi M."/>
            <person name="Sghaier H."/>
            <person name="Elshahed M."/>
            <person name="Ouzari H.I."/>
            <person name="Cherid A."/>
            <person name="Youssef N."/>
        </authorList>
    </citation>
    <scope>NUCLEOTIDE SEQUENCE [LARGE SCALE GENOMIC DNA]</scope>
    <source>
        <strain evidence="3 4">18.1</strain>
    </source>
</reference>
<feature type="compositionally biased region" description="Low complexity" evidence="1">
    <location>
        <begin position="263"/>
        <end position="274"/>
    </location>
</feature>
<dbReference type="InterPro" id="IPR055693">
    <property type="entry name" value="DUF7269"/>
</dbReference>
<dbReference type="RefSeq" id="WP_014040405.1">
    <property type="nucleotide sequence ID" value="NZ_BAABRG010000002.1"/>
</dbReference>
<feature type="transmembrane region" description="Helical" evidence="2">
    <location>
        <begin position="36"/>
        <end position="58"/>
    </location>
</feature>